<dbReference type="EMBL" id="JAJFZQ010000009">
    <property type="protein sequence ID" value="MCC3267282.1"/>
    <property type="molecule type" value="Genomic_DNA"/>
</dbReference>
<dbReference type="InterPro" id="IPR000182">
    <property type="entry name" value="GNAT_dom"/>
</dbReference>
<evidence type="ECO:0000313" key="8">
    <source>
        <dbReference type="Proteomes" id="UP001139168"/>
    </source>
</evidence>
<dbReference type="Pfam" id="PF00293">
    <property type="entry name" value="NUDIX"/>
    <property type="match status" value="1"/>
</dbReference>
<comment type="cofactor">
    <cofactor evidence="1">
        <name>Mg(2+)</name>
        <dbReference type="ChEBI" id="CHEBI:18420"/>
    </cofactor>
</comment>
<reference evidence="7" key="1">
    <citation type="submission" date="2021-10" db="EMBL/GenBank/DDBJ databases">
        <title>Novel species in genus Arthrobacter.</title>
        <authorList>
            <person name="Liu Y."/>
        </authorList>
    </citation>
    <scope>NUCLEOTIDE SEQUENCE</scope>
    <source>
        <strain evidence="7">Zg-Y786</strain>
    </source>
</reference>
<comment type="similarity">
    <text evidence="2 4">Belongs to the Nudix hydrolase family.</text>
</comment>
<dbReference type="GO" id="GO:0016746">
    <property type="term" value="F:acyltransferase activity"/>
    <property type="evidence" value="ECO:0007669"/>
    <property type="project" value="UniProtKB-KW"/>
</dbReference>
<evidence type="ECO:0000256" key="1">
    <source>
        <dbReference type="ARBA" id="ARBA00001946"/>
    </source>
</evidence>
<gene>
    <name evidence="7" type="ORF">LJ752_14675</name>
</gene>
<dbReference type="PROSITE" id="PS51186">
    <property type="entry name" value="GNAT"/>
    <property type="match status" value="1"/>
</dbReference>
<dbReference type="PANTHER" id="PTHR43046:SF14">
    <property type="entry name" value="MUTT_NUDIX FAMILY PROTEIN"/>
    <property type="match status" value="1"/>
</dbReference>
<evidence type="ECO:0000256" key="3">
    <source>
        <dbReference type="ARBA" id="ARBA00022801"/>
    </source>
</evidence>
<dbReference type="EC" id="2.3.1.-" evidence="7"/>
<dbReference type="CDD" id="cd04663">
    <property type="entry name" value="NUDIX_Hydrolase"/>
    <property type="match status" value="1"/>
</dbReference>
<dbReference type="PRINTS" id="PR00502">
    <property type="entry name" value="NUDIXFAMILY"/>
</dbReference>
<dbReference type="InterPro" id="IPR016181">
    <property type="entry name" value="Acyl_CoA_acyltransferase"/>
</dbReference>
<dbReference type="PROSITE" id="PS51462">
    <property type="entry name" value="NUDIX"/>
    <property type="match status" value="1"/>
</dbReference>
<feature type="domain" description="Nudix hydrolase" evidence="6">
    <location>
        <begin position="168"/>
        <end position="324"/>
    </location>
</feature>
<protein>
    <submittedName>
        <fullName evidence="7">GNAT family N-acetyltransferase</fullName>
        <ecNumber evidence="7">2.3.1.-</ecNumber>
    </submittedName>
</protein>
<dbReference type="Gene3D" id="3.90.79.10">
    <property type="entry name" value="Nucleoside Triphosphate Pyrophosphohydrolase"/>
    <property type="match status" value="1"/>
</dbReference>
<organism evidence="7 8">
    <name type="scientific">Arthrobacter gengyunqii</name>
    <dbReference type="NCBI Taxonomy" id="2886940"/>
    <lineage>
        <taxon>Bacteria</taxon>
        <taxon>Bacillati</taxon>
        <taxon>Actinomycetota</taxon>
        <taxon>Actinomycetes</taxon>
        <taxon>Micrococcales</taxon>
        <taxon>Micrococcaceae</taxon>
        <taxon>Arthrobacter</taxon>
    </lineage>
</organism>
<dbReference type="Proteomes" id="UP001139168">
    <property type="component" value="Unassembled WGS sequence"/>
</dbReference>
<evidence type="ECO:0000256" key="2">
    <source>
        <dbReference type="ARBA" id="ARBA00005582"/>
    </source>
</evidence>
<keyword evidence="7" id="KW-0012">Acyltransferase</keyword>
<sequence>MGGTGVQQSNGSWNAVRDEPVPDDVARLLATVPEWFGQPDSNAEYVEAARTKETWTVRDADGTVVGLTLVDRHFPHVAEIHLTVVDRAAQGSGIGTAMLAAIEADAIAGRVRLLEVKTLGPSHPDAGYALTRQFYEKWGFLALEETDLWGADTPCLMMVKPLVPKQAGRRDSEGCLPGHPNRRSVRKAVGYIVHEERLLVFTHDCVPIDVAGVQVPAGTIEAGESPEEAMVREVLEETGLRTRVVRALGVEHYDVSPAKPELHERHFFQLALLDDTRCERWTAGEEHPSDGGAPQTWTCWWMPLENTHVLCAGYGARLGELRPL</sequence>
<evidence type="ECO:0000259" key="6">
    <source>
        <dbReference type="PROSITE" id="PS51462"/>
    </source>
</evidence>
<proteinExistence type="inferred from homology"/>
<dbReference type="InterPro" id="IPR020476">
    <property type="entry name" value="Nudix_hydrolase"/>
</dbReference>
<evidence type="ECO:0000259" key="5">
    <source>
        <dbReference type="PROSITE" id="PS51186"/>
    </source>
</evidence>
<dbReference type="InterPro" id="IPR000086">
    <property type="entry name" value="NUDIX_hydrolase_dom"/>
</dbReference>
<keyword evidence="3 4" id="KW-0378">Hydrolase</keyword>
<keyword evidence="8" id="KW-1185">Reference proteome</keyword>
<feature type="domain" description="N-acetyltransferase" evidence="5">
    <location>
        <begin position="14"/>
        <end position="163"/>
    </location>
</feature>
<evidence type="ECO:0000256" key="4">
    <source>
        <dbReference type="RuleBase" id="RU003476"/>
    </source>
</evidence>
<accession>A0ABS8GKW3</accession>
<dbReference type="SUPFAM" id="SSF55811">
    <property type="entry name" value="Nudix"/>
    <property type="match status" value="1"/>
</dbReference>
<dbReference type="InterPro" id="IPR015797">
    <property type="entry name" value="NUDIX_hydrolase-like_dom_sf"/>
</dbReference>
<dbReference type="Gene3D" id="3.40.630.30">
    <property type="match status" value="1"/>
</dbReference>
<comment type="caution">
    <text evidence="7">The sequence shown here is derived from an EMBL/GenBank/DDBJ whole genome shotgun (WGS) entry which is preliminary data.</text>
</comment>
<dbReference type="CDD" id="cd04301">
    <property type="entry name" value="NAT_SF"/>
    <property type="match status" value="1"/>
</dbReference>
<dbReference type="InterPro" id="IPR020084">
    <property type="entry name" value="NUDIX_hydrolase_CS"/>
</dbReference>
<dbReference type="SUPFAM" id="SSF55729">
    <property type="entry name" value="Acyl-CoA N-acyltransferases (Nat)"/>
    <property type="match status" value="1"/>
</dbReference>
<dbReference type="PROSITE" id="PS00893">
    <property type="entry name" value="NUDIX_BOX"/>
    <property type="match status" value="1"/>
</dbReference>
<dbReference type="PANTHER" id="PTHR43046">
    <property type="entry name" value="GDP-MANNOSE MANNOSYL HYDROLASE"/>
    <property type="match status" value="1"/>
</dbReference>
<dbReference type="RefSeq" id="WP_227892225.1">
    <property type="nucleotide sequence ID" value="NZ_JAJFZQ010000009.1"/>
</dbReference>
<dbReference type="Pfam" id="PF00583">
    <property type="entry name" value="Acetyltransf_1"/>
    <property type="match status" value="1"/>
</dbReference>
<name>A0ABS8GKW3_9MICC</name>
<evidence type="ECO:0000313" key="7">
    <source>
        <dbReference type="EMBL" id="MCC3267282.1"/>
    </source>
</evidence>
<keyword evidence="7" id="KW-0808">Transferase</keyword>